<gene>
    <name evidence="3" type="ORF">NEZAVI_LOCUS14429</name>
</gene>
<dbReference type="AlphaFoldDB" id="A0A9P0MVF3"/>
<evidence type="ECO:0000256" key="1">
    <source>
        <dbReference type="SAM" id="Phobius"/>
    </source>
</evidence>
<name>A0A9P0MVF3_NEZVI</name>
<dbReference type="Proteomes" id="UP001152798">
    <property type="component" value="Chromosome 6"/>
</dbReference>
<evidence type="ECO:0000313" key="3">
    <source>
        <dbReference type="EMBL" id="CAH1406509.1"/>
    </source>
</evidence>
<feature type="signal peptide" evidence="2">
    <location>
        <begin position="1"/>
        <end position="20"/>
    </location>
</feature>
<proteinExistence type="predicted"/>
<keyword evidence="1" id="KW-0812">Transmembrane</keyword>
<accession>A0A9P0MVF3</accession>
<dbReference type="EMBL" id="OV725082">
    <property type="protein sequence ID" value="CAH1406509.1"/>
    <property type="molecule type" value="Genomic_DNA"/>
</dbReference>
<sequence length="85" mass="10311">MLFILSKFLFLLCLYSMAEGQLLIKLPDDLILWERLKMNWKELLKSHLMTVYILLLILTHLAMIWPQFFQQAQKKFIRQHLMLGF</sequence>
<reference evidence="3" key="1">
    <citation type="submission" date="2022-01" db="EMBL/GenBank/DDBJ databases">
        <authorList>
            <person name="King R."/>
        </authorList>
    </citation>
    <scope>NUCLEOTIDE SEQUENCE</scope>
</reference>
<evidence type="ECO:0008006" key="5">
    <source>
        <dbReference type="Google" id="ProtNLM"/>
    </source>
</evidence>
<keyword evidence="4" id="KW-1185">Reference proteome</keyword>
<evidence type="ECO:0000313" key="4">
    <source>
        <dbReference type="Proteomes" id="UP001152798"/>
    </source>
</evidence>
<protein>
    <recommendedName>
        <fullName evidence="5">Neuropeptide</fullName>
    </recommendedName>
</protein>
<keyword evidence="1" id="KW-1133">Transmembrane helix</keyword>
<feature type="chain" id="PRO_5040318451" description="Neuropeptide" evidence="2">
    <location>
        <begin position="21"/>
        <end position="85"/>
    </location>
</feature>
<keyword evidence="1" id="KW-0472">Membrane</keyword>
<evidence type="ECO:0000256" key="2">
    <source>
        <dbReference type="SAM" id="SignalP"/>
    </source>
</evidence>
<keyword evidence="2" id="KW-0732">Signal</keyword>
<feature type="transmembrane region" description="Helical" evidence="1">
    <location>
        <begin position="44"/>
        <end position="65"/>
    </location>
</feature>
<organism evidence="3 4">
    <name type="scientific">Nezara viridula</name>
    <name type="common">Southern green stink bug</name>
    <name type="synonym">Cimex viridulus</name>
    <dbReference type="NCBI Taxonomy" id="85310"/>
    <lineage>
        <taxon>Eukaryota</taxon>
        <taxon>Metazoa</taxon>
        <taxon>Ecdysozoa</taxon>
        <taxon>Arthropoda</taxon>
        <taxon>Hexapoda</taxon>
        <taxon>Insecta</taxon>
        <taxon>Pterygota</taxon>
        <taxon>Neoptera</taxon>
        <taxon>Paraneoptera</taxon>
        <taxon>Hemiptera</taxon>
        <taxon>Heteroptera</taxon>
        <taxon>Panheteroptera</taxon>
        <taxon>Pentatomomorpha</taxon>
        <taxon>Pentatomoidea</taxon>
        <taxon>Pentatomidae</taxon>
        <taxon>Pentatominae</taxon>
        <taxon>Nezara</taxon>
    </lineage>
</organism>